<keyword evidence="10" id="KW-1185">Reference proteome</keyword>
<dbReference type="GO" id="GO:0005886">
    <property type="term" value="C:plasma membrane"/>
    <property type="evidence" value="ECO:0007669"/>
    <property type="project" value="TreeGrafter"/>
</dbReference>
<dbReference type="Proteomes" id="UP000321051">
    <property type="component" value="Unassembled WGS sequence"/>
</dbReference>
<evidence type="ECO:0000256" key="5">
    <source>
        <dbReference type="PIRNR" id="PIRNR038471"/>
    </source>
</evidence>
<dbReference type="Pfam" id="PF04085">
    <property type="entry name" value="MreC"/>
    <property type="match status" value="1"/>
</dbReference>
<comment type="similarity">
    <text evidence="1 5">Belongs to the MreC family.</text>
</comment>
<dbReference type="Gene3D" id="2.40.10.350">
    <property type="entry name" value="Rod shape-determining protein MreC, domain 2"/>
    <property type="match status" value="1"/>
</dbReference>
<dbReference type="InterPro" id="IPR042177">
    <property type="entry name" value="Cell/Rod_1"/>
</dbReference>
<dbReference type="InterPro" id="IPR007221">
    <property type="entry name" value="MreC"/>
</dbReference>
<organism evidence="9 10">
    <name type="scientific">Marinococcus halophilus</name>
    <dbReference type="NCBI Taxonomy" id="1371"/>
    <lineage>
        <taxon>Bacteria</taxon>
        <taxon>Bacillati</taxon>
        <taxon>Bacillota</taxon>
        <taxon>Bacilli</taxon>
        <taxon>Bacillales</taxon>
        <taxon>Bacillaceae</taxon>
        <taxon>Marinococcus</taxon>
    </lineage>
</organism>
<gene>
    <name evidence="9" type="ORF">MHA01_09630</name>
</gene>
<evidence type="ECO:0000256" key="2">
    <source>
        <dbReference type="ARBA" id="ARBA00013855"/>
    </source>
</evidence>
<keyword evidence="7" id="KW-0812">Transmembrane</keyword>
<evidence type="ECO:0000256" key="3">
    <source>
        <dbReference type="ARBA" id="ARBA00022960"/>
    </source>
</evidence>
<dbReference type="NCBIfam" id="TIGR00219">
    <property type="entry name" value="mreC"/>
    <property type="match status" value="1"/>
</dbReference>
<evidence type="ECO:0000256" key="4">
    <source>
        <dbReference type="ARBA" id="ARBA00032089"/>
    </source>
</evidence>
<evidence type="ECO:0000313" key="9">
    <source>
        <dbReference type="EMBL" id="GEK58058.1"/>
    </source>
</evidence>
<feature type="compositionally biased region" description="Basic and acidic residues" evidence="6">
    <location>
        <begin position="94"/>
        <end position="107"/>
    </location>
</feature>
<feature type="region of interest" description="Disordered" evidence="6">
    <location>
        <begin position="92"/>
        <end position="111"/>
    </location>
</feature>
<reference evidence="9 10" key="1">
    <citation type="submission" date="2019-07" db="EMBL/GenBank/DDBJ databases">
        <title>Whole genome shotgun sequence of Marinococcus halophilus NBRC 102359.</title>
        <authorList>
            <person name="Hosoyama A."/>
            <person name="Uohara A."/>
            <person name="Ohji S."/>
            <person name="Ichikawa N."/>
        </authorList>
    </citation>
    <scope>NUCLEOTIDE SEQUENCE [LARGE SCALE GENOMIC DNA]</scope>
    <source>
        <strain evidence="9 10">NBRC 102359</strain>
    </source>
</reference>
<dbReference type="PANTHER" id="PTHR34138">
    <property type="entry name" value="CELL SHAPE-DETERMINING PROTEIN MREC"/>
    <property type="match status" value="1"/>
</dbReference>
<evidence type="ECO:0000256" key="1">
    <source>
        <dbReference type="ARBA" id="ARBA00009369"/>
    </source>
</evidence>
<keyword evidence="3 5" id="KW-0133">Cell shape</keyword>
<dbReference type="InterPro" id="IPR042175">
    <property type="entry name" value="Cell/Rod_MreC_2"/>
</dbReference>
<evidence type="ECO:0000256" key="7">
    <source>
        <dbReference type="SAM" id="Phobius"/>
    </source>
</evidence>
<dbReference type="InterPro" id="IPR055342">
    <property type="entry name" value="MreC_beta-barrel_core"/>
</dbReference>
<comment type="function">
    <text evidence="5">Involved in formation and maintenance of cell shape.</text>
</comment>
<protein>
    <recommendedName>
        <fullName evidence="2 5">Cell shape-determining protein MreC</fullName>
    </recommendedName>
    <alternativeName>
        <fullName evidence="4 5">Cell shape protein MreC</fullName>
    </alternativeName>
</protein>
<evidence type="ECO:0000313" key="10">
    <source>
        <dbReference type="Proteomes" id="UP000321051"/>
    </source>
</evidence>
<keyword evidence="7" id="KW-1133">Transmembrane helix</keyword>
<keyword evidence="7" id="KW-0472">Membrane</keyword>
<evidence type="ECO:0000256" key="6">
    <source>
        <dbReference type="SAM" id="MobiDB-lite"/>
    </source>
</evidence>
<name>A0A510Y411_MARHA</name>
<dbReference type="Gene3D" id="2.40.10.340">
    <property type="entry name" value="Rod shape-determining protein MreC, domain 1"/>
    <property type="match status" value="1"/>
</dbReference>
<proteinExistence type="inferred from homology"/>
<dbReference type="OrthoDB" id="9792313at2"/>
<comment type="caution">
    <text evidence="9">The sequence shown here is derived from an EMBL/GenBank/DDBJ whole genome shotgun (WGS) entry which is preliminary data.</text>
</comment>
<dbReference type="PIRSF" id="PIRSF038471">
    <property type="entry name" value="MreC"/>
    <property type="match status" value="1"/>
</dbReference>
<dbReference type="GO" id="GO:0008360">
    <property type="term" value="P:regulation of cell shape"/>
    <property type="evidence" value="ECO:0007669"/>
    <property type="project" value="UniProtKB-KW"/>
</dbReference>
<dbReference type="EMBL" id="BJUN01000004">
    <property type="protein sequence ID" value="GEK58058.1"/>
    <property type="molecule type" value="Genomic_DNA"/>
</dbReference>
<evidence type="ECO:0000259" key="8">
    <source>
        <dbReference type="Pfam" id="PF04085"/>
    </source>
</evidence>
<dbReference type="AlphaFoldDB" id="A0A510Y411"/>
<dbReference type="RefSeq" id="WP_094908472.1">
    <property type="nucleotide sequence ID" value="NZ_BJUN01000004.1"/>
</dbReference>
<feature type="transmembrane region" description="Helical" evidence="7">
    <location>
        <begin position="10"/>
        <end position="28"/>
    </location>
</feature>
<dbReference type="STRING" id="1371.GCA_900166605_02061"/>
<accession>A0A510Y411</accession>
<feature type="domain" description="Rod shape-determining protein MreC beta-barrel core" evidence="8">
    <location>
        <begin position="123"/>
        <end position="274"/>
    </location>
</feature>
<feature type="region of interest" description="Disordered" evidence="6">
    <location>
        <begin position="281"/>
        <end position="313"/>
    </location>
</feature>
<sequence>MPHFFNNKRLIILMVSIILLVILIGFSMRERESVPWPEEFVRDSVGVFQSTISRPAHFAANRFEAVENLLDTYEENKTLKQQLEKYAATSAELENTRQENETLRESSETQEMLSDYESRQALVVYRNPDRWTQTIGINQGTQNGIEQDMAVVTNEGLIGRVAEASEFSSTVQLLSDGERTNRISASVDTGEDPVNAFIEGWDEDRDGLMLRKIRSDAEIEEGQQVVTSGMGGAFPSGIPIGEVQSVEPDEYGLTYNALIEPAADFSDLTYVNVLDRSIEDLSEEFPSLEEDQEQENQEEENVDPVGEEGGGES</sequence>
<dbReference type="PANTHER" id="PTHR34138:SF1">
    <property type="entry name" value="CELL SHAPE-DETERMINING PROTEIN MREC"/>
    <property type="match status" value="1"/>
</dbReference>